<dbReference type="EMBL" id="JACJHZ010000043">
    <property type="protein sequence ID" value="MBA9023952.1"/>
    <property type="molecule type" value="Genomic_DNA"/>
</dbReference>
<comment type="caution">
    <text evidence="8">The sequence shown here is derived from an EMBL/GenBank/DDBJ whole genome shotgun (WGS) entry which is preliminary data.</text>
</comment>
<organism evidence="8 9">
    <name type="scientific">Aminobacter ciceronei</name>
    <dbReference type="NCBI Taxonomy" id="150723"/>
    <lineage>
        <taxon>Bacteria</taxon>
        <taxon>Pseudomonadati</taxon>
        <taxon>Pseudomonadota</taxon>
        <taxon>Alphaproteobacteria</taxon>
        <taxon>Hyphomicrobiales</taxon>
        <taxon>Phyllobacteriaceae</taxon>
        <taxon>Aminobacter</taxon>
    </lineage>
</organism>
<dbReference type="SUPFAM" id="SSF55874">
    <property type="entry name" value="ATPase domain of HSP90 chaperone/DNA topoisomerase II/histidine kinase"/>
    <property type="match status" value="1"/>
</dbReference>
<keyword evidence="5" id="KW-0597">Phosphoprotein</keyword>
<keyword evidence="3" id="KW-0808">Transferase</keyword>
<feature type="domain" description="Histidine kinase" evidence="6">
    <location>
        <begin position="33"/>
        <end position="202"/>
    </location>
</feature>
<dbReference type="PANTHER" id="PTHR43047:SF9">
    <property type="entry name" value="HISTIDINE KINASE"/>
    <property type="match status" value="1"/>
</dbReference>
<keyword evidence="4" id="KW-0418">Kinase</keyword>
<dbReference type="Pfam" id="PF00072">
    <property type="entry name" value="Response_reg"/>
    <property type="match status" value="1"/>
</dbReference>
<proteinExistence type="predicted"/>
<name>A0ABR6CHW1_9HYPH</name>
<evidence type="ECO:0000259" key="7">
    <source>
        <dbReference type="PROSITE" id="PS50110"/>
    </source>
</evidence>
<evidence type="ECO:0000256" key="3">
    <source>
        <dbReference type="ARBA" id="ARBA00022679"/>
    </source>
</evidence>
<feature type="domain" description="Response regulatory" evidence="7">
    <location>
        <begin position="224"/>
        <end position="341"/>
    </location>
</feature>
<dbReference type="Pfam" id="PF02518">
    <property type="entry name" value="HATPase_c"/>
    <property type="match status" value="1"/>
</dbReference>
<accession>A0ABR6CHW1</accession>
<dbReference type="Gene3D" id="3.30.565.10">
    <property type="entry name" value="Histidine kinase-like ATPase, C-terminal domain"/>
    <property type="match status" value="1"/>
</dbReference>
<reference evidence="8 9" key="1">
    <citation type="submission" date="2020-08" db="EMBL/GenBank/DDBJ databases">
        <title>Genomic Encyclopedia of Type Strains, Phase IV (KMG-IV): sequencing the most valuable type-strain genomes for metagenomic binning, comparative biology and taxonomic classification.</title>
        <authorList>
            <person name="Goeker M."/>
        </authorList>
    </citation>
    <scope>NUCLEOTIDE SEQUENCE [LARGE SCALE GENOMIC DNA]</scope>
    <source>
        <strain evidence="8 9">DSM 17455</strain>
    </source>
</reference>
<feature type="modified residue" description="4-aspartylphosphate" evidence="5">
    <location>
        <position position="275"/>
    </location>
</feature>
<dbReference type="SMART" id="SM00387">
    <property type="entry name" value="HATPase_c"/>
    <property type="match status" value="1"/>
</dbReference>
<evidence type="ECO:0000313" key="8">
    <source>
        <dbReference type="EMBL" id="MBA9023952.1"/>
    </source>
</evidence>
<comment type="catalytic activity">
    <reaction evidence="1">
        <text>ATP + protein L-histidine = ADP + protein N-phospho-L-histidine.</text>
        <dbReference type="EC" id="2.7.13.3"/>
    </reaction>
</comment>
<gene>
    <name evidence="8" type="ORF">HNQ97_005985</name>
</gene>
<dbReference type="PRINTS" id="PR00344">
    <property type="entry name" value="BCTRLSENSOR"/>
</dbReference>
<protein>
    <recommendedName>
        <fullName evidence="2">histidine kinase</fullName>
        <ecNumber evidence="2">2.7.13.3</ecNumber>
    </recommendedName>
</protein>
<evidence type="ECO:0000256" key="1">
    <source>
        <dbReference type="ARBA" id="ARBA00000085"/>
    </source>
</evidence>
<evidence type="ECO:0000256" key="2">
    <source>
        <dbReference type="ARBA" id="ARBA00012438"/>
    </source>
</evidence>
<dbReference type="InterPro" id="IPR011006">
    <property type="entry name" value="CheY-like_superfamily"/>
</dbReference>
<dbReference type="InterPro" id="IPR001789">
    <property type="entry name" value="Sig_transdc_resp-reg_receiver"/>
</dbReference>
<keyword evidence="9" id="KW-1185">Reference proteome</keyword>
<sequence>MQMYLAVLYERIHDREALAIVADVQGVAVATGRLLNSLLDISQLEAGAVVPQREHFLLQDLFQRVSISYLPQAVDKGLELRVVRTTATVYSDPVLLERSLGNLLSNAIRYTTTGKVLLGCRRRGDDIAIQVWDTGSGIPKDQATAIFDDFHQLHNPERDRGQGLGLGLAIVRRLADCLGHSIEHSSSLQKGSYFGLVVKRGEPVVVRGEGQERAELPNPLVGLRVLLVEDDYAVADATTQLLNSWGCLVLGARTAEEALKIVDQEVEMPGIVIADYRLPGKLDGAEAIQRIHVALQTAIPAVIITGESDLAEIKELAKMGYLILRKPVRPAKLRRLITHHAIRRSSAAYFDEPHTLFDPSGGDEQWLVRSLRDELNGGRNSLG</sequence>
<evidence type="ECO:0000313" key="9">
    <source>
        <dbReference type="Proteomes" id="UP000587524"/>
    </source>
</evidence>
<dbReference type="Proteomes" id="UP000587524">
    <property type="component" value="Unassembled WGS sequence"/>
</dbReference>
<dbReference type="Gene3D" id="3.40.50.2300">
    <property type="match status" value="1"/>
</dbReference>
<dbReference type="PANTHER" id="PTHR43047">
    <property type="entry name" value="TWO-COMPONENT HISTIDINE PROTEIN KINASE"/>
    <property type="match status" value="1"/>
</dbReference>
<dbReference type="InterPro" id="IPR004358">
    <property type="entry name" value="Sig_transdc_His_kin-like_C"/>
</dbReference>
<dbReference type="InterPro" id="IPR003594">
    <property type="entry name" value="HATPase_dom"/>
</dbReference>
<evidence type="ECO:0000259" key="6">
    <source>
        <dbReference type="PROSITE" id="PS50109"/>
    </source>
</evidence>
<dbReference type="RefSeq" id="WP_182575908.1">
    <property type="nucleotide sequence ID" value="NZ_JACJHY010000043.1"/>
</dbReference>
<evidence type="ECO:0000256" key="4">
    <source>
        <dbReference type="ARBA" id="ARBA00022777"/>
    </source>
</evidence>
<evidence type="ECO:0000256" key="5">
    <source>
        <dbReference type="PROSITE-ProRule" id="PRU00169"/>
    </source>
</evidence>
<dbReference type="PROSITE" id="PS50110">
    <property type="entry name" value="RESPONSE_REGULATORY"/>
    <property type="match status" value="1"/>
</dbReference>
<dbReference type="InterPro" id="IPR005467">
    <property type="entry name" value="His_kinase_dom"/>
</dbReference>
<dbReference type="PROSITE" id="PS50109">
    <property type="entry name" value="HIS_KIN"/>
    <property type="match status" value="1"/>
</dbReference>
<dbReference type="EC" id="2.7.13.3" evidence="2"/>
<dbReference type="SMART" id="SM00448">
    <property type="entry name" value="REC"/>
    <property type="match status" value="1"/>
</dbReference>
<dbReference type="SUPFAM" id="SSF52172">
    <property type="entry name" value="CheY-like"/>
    <property type="match status" value="1"/>
</dbReference>
<dbReference type="InterPro" id="IPR036890">
    <property type="entry name" value="HATPase_C_sf"/>
</dbReference>